<dbReference type="PANTHER" id="PTHR22776">
    <property type="entry name" value="MARVEL-CONTAINING POTENTIAL LIPID RAFT-ASSOCIATED PROTEIN"/>
    <property type="match status" value="1"/>
</dbReference>
<reference evidence="8 9" key="2">
    <citation type="submission" date="2018-11" db="EMBL/GenBank/DDBJ databases">
        <authorList>
            <consortium name="Pathogen Informatics"/>
        </authorList>
    </citation>
    <scope>NUCLEOTIDE SEQUENCE [LARGE SCALE GENOMIC DNA]</scope>
</reference>
<dbReference type="Proteomes" id="UP000276776">
    <property type="component" value="Unassembled WGS sequence"/>
</dbReference>
<evidence type="ECO:0000313" key="10">
    <source>
        <dbReference type="WBParaSite" id="TCLT_0001075201-mRNA-1"/>
    </source>
</evidence>
<reference evidence="10" key="1">
    <citation type="submission" date="2017-02" db="UniProtKB">
        <authorList>
            <consortium name="WormBaseParasite"/>
        </authorList>
    </citation>
    <scope>IDENTIFICATION</scope>
</reference>
<evidence type="ECO:0000259" key="7">
    <source>
        <dbReference type="PROSITE" id="PS51225"/>
    </source>
</evidence>
<feature type="transmembrane region" description="Helical" evidence="6">
    <location>
        <begin position="158"/>
        <end position="177"/>
    </location>
</feature>
<evidence type="ECO:0000256" key="6">
    <source>
        <dbReference type="SAM" id="Phobius"/>
    </source>
</evidence>
<gene>
    <name evidence="8" type="ORF">TCLT_LOCUS10734</name>
</gene>
<dbReference type="EMBL" id="UYYF01005315">
    <property type="protein sequence ID" value="VDN08449.1"/>
    <property type="molecule type" value="Genomic_DNA"/>
</dbReference>
<accession>A0A0N5DC33</accession>
<feature type="transmembrane region" description="Helical" evidence="6">
    <location>
        <begin position="48"/>
        <end position="68"/>
    </location>
</feature>
<comment type="subcellular location">
    <subcellularLocation>
        <location evidence="1">Membrane</location>
        <topology evidence="1">Multi-pass membrane protein</topology>
    </subcellularLocation>
</comment>
<evidence type="ECO:0000256" key="3">
    <source>
        <dbReference type="ARBA" id="ARBA00022989"/>
    </source>
</evidence>
<evidence type="ECO:0000313" key="9">
    <source>
        <dbReference type="Proteomes" id="UP000276776"/>
    </source>
</evidence>
<keyword evidence="3 6" id="KW-1133">Transmembrane helix</keyword>
<sequence>MINENHSAQVITAETYQQSKIVNNYQAEIIQPQLDLDYMKTLSGMLKCICIALDFLCFICILVGGPAYFSGAGWATFVCIFGMLISLTLLVLYLFHIVDLFQQIPWILIFFVKNTLHKEMRYHKSFLFQEMIFCFAWAIFFFLCGCVLAIAAAKFHGVSGYGAASFFAFGALCAYGFDSYLKFLAWRHDEVARGGIGTAEPFPYHTNSYNTTVPPTRQRKVVINEPMQI</sequence>
<evidence type="ECO:0000313" key="8">
    <source>
        <dbReference type="EMBL" id="VDN08449.1"/>
    </source>
</evidence>
<dbReference type="PROSITE" id="PS51225">
    <property type="entry name" value="MARVEL"/>
    <property type="match status" value="1"/>
</dbReference>
<dbReference type="GO" id="GO:0016020">
    <property type="term" value="C:membrane"/>
    <property type="evidence" value="ECO:0007669"/>
    <property type="project" value="UniProtKB-SubCell"/>
</dbReference>
<name>A0A0N5DC33_THECL</name>
<keyword evidence="4 5" id="KW-0472">Membrane</keyword>
<evidence type="ECO:0000256" key="2">
    <source>
        <dbReference type="ARBA" id="ARBA00022692"/>
    </source>
</evidence>
<dbReference type="WBParaSite" id="TCLT_0001075201-mRNA-1">
    <property type="protein sequence ID" value="TCLT_0001075201-mRNA-1"/>
    <property type="gene ID" value="TCLT_0001075201"/>
</dbReference>
<feature type="transmembrane region" description="Helical" evidence="6">
    <location>
        <begin position="126"/>
        <end position="152"/>
    </location>
</feature>
<dbReference type="PANTHER" id="PTHR22776:SF49">
    <property type="entry name" value="MARVEL DOMAIN-CONTAINING PROTEIN"/>
    <property type="match status" value="1"/>
</dbReference>
<evidence type="ECO:0000256" key="1">
    <source>
        <dbReference type="ARBA" id="ARBA00004141"/>
    </source>
</evidence>
<dbReference type="OrthoDB" id="10028364at2759"/>
<organism evidence="10">
    <name type="scientific">Thelazia callipaeda</name>
    <name type="common">Oriental eyeworm</name>
    <name type="synonym">Parasitic nematode</name>
    <dbReference type="NCBI Taxonomy" id="103827"/>
    <lineage>
        <taxon>Eukaryota</taxon>
        <taxon>Metazoa</taxon>
        <taxon>Ecdysozoa</taxon>
        <taxon>Nematoda</taxon>
        <taxon>Chromadorea</taxon>
        <taxon>Rhabditida</taxon>
        <taxon>Spirurina</taxon>
        <taxon>Spiruromorpha</taxon>
        <taxon>Thelazioidea</taxon>
        <taxon>Thelaziidae</taxon>
        <taxon>Thelazia</taxon>
    </lineage>
</organism>
<protein>
    <submittedName>
        <fullName evidence="10">MARVEL domain-containing protein</fullName>
    </submittedName>
</protein>
<dbReference type="InterPro" id="IPR050578">
    <property type="entry name" value="MARVEL-CKLF_proteins"/>
</dbReference>
<evidence type="ECO:0000256" key="5">
    <source>
        <dbReference type="PROSITE-ProRule" id="PRU00581"/>
    </source>
</evidence>
<feature type="transmembrane region" description="Helical" evidence="6">
    <location>
        <begin position="74"/>
        <end position="95"/>
    </location>
</feature>
<dbReference type="AlphaFoldDB" id="A0A0N5DC33"/>
<keyword evidence="2 5" id="KW-0812">Transmembrane</keyword>
<dbReference type="STRING" id="103827.A0A0N5DC33"/>
<evidence type="ECO:0000256" key="4">
    <source>
        <dbReference type="ARBA" id="ARBA00023136"/>
    </source>
</evidence>
<dbReference type="InterPro" id="IPR008253">
    <property type="entry name" value="Marvel"/>
</dbReference>
<proteinExistence type="predicted"/>
<keyword evidence="9" id="KW-1185">Reference proteome</keyword>
<feature type="domain" description="MARVEL" evidence="7">
    <location>
        <begin position="38"/>
        <end position="187"/>
    </location>
</feature>